<dbReference type="GO" id="GO:0016874">
    <property type="term" value="F:ligase activity"/>
    <property type="evidence" value="ECO:0007669"/>
    <property type="project" value="UniProtKB-KW"/>
</dbReference>
<feature type="transmembrane region" description="Helical" evidence="2">
    <location>
        <begin position="27"/>
        <end position="51"/>
    </location>
</feature>
<feature type="transmembrane region" description="Helical" evidence="2">
    <location>
        <begin position="381"/>
        <end position="400"/>
    </location>
</feature>
<evidence type="ECO:0000313" key="3">
    <source>
        <dbReference type="EMBL" id="MBX7488915.1"/>
    </source>
</evidence>
<keyword evidence="2" id="KW-0472">Membrane</keyword>
<keyword evidence="4" id="KW-1185">Reference proteome</keyword>
<feature type="transmembrane region" description="Helical" evidence="2">
    <location>
        <begin position="346"/>
        <end position="369"/>
    </location>
</feature>
<dbReference type="Proteomes" id="UP000776651">
    <property type="component" value="Unassembled WGS sequence"/>
</dbReference>
<feature type="region of interest" description="Disordered" evidence="1">
    <location>
        <begin position="428"/>
        <end position="454"/>
    </location>
</feature>
<dbReference type="EMBL" id="JAIGNQ010000003">
    <property type="protein sequence ID" value="MBX7488915.1"/>
    <property type="molecule type" value="Genomic_DNA"/>
</dbReference>
<keyword evidence="3" id="KW-0436">Ligase</keyword>
<name>A0ABS7JIX4_9SPHN</name>
<feature type="transmembrane region" description="Helical" evidence="2">
    <location>
        <begin position="186"/>
        <end position="208"/>
    </location>
</feature>
<feature type="transmembrane region" description="Helical" evidence="2">
    <location>
        <begin position="259"/>
        <end position="281"/>
    </location>
</feature>
<reference evidence="3 4" key="1">
    <citation type="submission" date="2021-08" db="EMBL/GenBank/DDBJ databases">
        <title>Comparative Genomics Analysis of the Genus Qipengyuania Reveals Extensive Genetic Diversity and Metabolic Versatility, Including the Description of Fifteen Novel Species.</title>
        <authorList>
            <person name="Liu Y."/>
        </authorList>
    </citation>
    <scope>NUCLEOTIDE SEQUENCE [LARGE SCALE GENOMIC DNA]</scope>
    <source>
        <strain evidence="3 4">GH25</strain>
    </source>
</reference>
<dbReference type="RefSeq" id="WP_221598207.1">
    <property type="nucleotide sequence ID" value="NZ_JAIGNQ010000003.1"/>
</dbReference>
<feature type="transmembrane region" description="Helical" evidence="2">
    <location>
        <begin position="114"/>
        <end position="133"/>
    </location>
</feature>
<feature type="transmembrane region" description="Helical" evidence="2">
    <location>
        <begin position="220"/>
        <end position="253"/>
    </location>
</feature>
<protein>
    <submittedName>
        <fullName evidence="3">O-antigen ligase family protein</fullName>
    </submittedName>
</protein>
<dbReference type="InterPro" id="IPR051533">
    <property type="entry name" value="WaaL-like"/>
</dbReference>
<comment type="caution">
    <text evidence="3">The sequence shown here is derived from an EMBL/GenBank/DDBJ whole genome shotgun (WGS) entry which is preliminary data.</text>
</comment>
<feature type="transmembrane region" description="Helical" evidence="2">
    <location>
        <begin position="145"/>
        <end position="166"/>
    </location>
</feature>
<evidence type="ECO:0000256" key="2">
    <source>
        <dbReference type="SAM" id="Phobius"/>
    </source>
</evidence>
<evidence type="ECO:0000313" key="4">
    <source>
        <dbReference type="Proteomes" id="UP000776651"/>
    </source>
</evidence>
<dbReference type="PANTHER" id="PTHR37422:SF23">
    <property type="entry name" value="TEICHURONIC ACID BIOSYNTHESIS PROTEIN TUAE"/>
    <property type="match status" value="1"/>
</dbReference>
<feature type="transmembrane region" description="Helical" evidence="2">
    <location>
        <begin position="57"/>
        <end position="75"/>
    </location>
</feature>
<evidence type="ECO:0000256" key="1">
    <source>
        <dbReference type="SAM" id="MobiDB-lite"/>
    </source>
</evidence>
<keyword evidence="2" id="KW-1133">Transmembrane helix</keyword>
<dbReference type="PANTHER" id="PTHR37422">
    <property type="entry name" value="TEICHURONIC ACID BIOSYNTHESIS PROTEIN TUAE"/>
    <property type="match status" value="1"/>
</dbReference>
<gene>
    <name evidence="3" type="ORF">K3177_10360</name>
</gene>
<keyword evidence="2" id="KW-0812">Transmembrane</keyword>
<organism evidence="3 4">
    <name type="scientific">Qipengyuania pacifica</name>
    <dbReference type="NCBI Taxonomy" id="2860199"/>
    <lineage>
        <taxon>Bacteria</taxon>
        <taxon>Pseudomonadati</taxon>
        <taxon>Pseudomonadota</taxon>
        <taxon>Alphaproteobacteria</taxon>
        <taxon>Sphingomonadales</taxon>
        <taxon>Erythrobacteraceae</taxon>
        <taxon>Qipengyuania</taxon>
    </lineage>
</organism>
<feature type="transmembrane region" description="Helical" evidence="2">
    <location>
        <begin position="87"/>
        <end position="108"/>
    </location>
</feature>
<proteinExistence type="predicted"/>
<sequence>MSTVFEDARLDAPTATRRAAARRSRQGAPLLISGVLYGFLLVGIFSVSWQIARPGDLNFTISDGAFLVVILGLVATSRFNLTPMEGFSPAWIFALILMLGSLFVSTVVNGEVMRWLVVALQYSFAYLLLPMMFASFDQKTLQHCVVFYILGVTFSQAFGNIANIFFDYADTAPIFGNNFITGMGRLGAFSGNANNNCAMAGFALVLLLYAIDRGLMNRLLALVCGVFLLWGIIASASFGGFVICLSAVSLVMIIRSPQWAILALMTLVGLGAAYFASGFPLPAPFEQRVYGALAGGGLQEAGTFAGRMELAKEAWRMSGDTLFLGLGVDSFRVVSIHQAPVHVFPLLLLTEGGLSGLIGFLGLLAILWFRALTNMSVDPRRGIICVGVLLIFTLFTLTVPHMYARLWVAPVFLAILTCTRVEIPRARPRSRDELQASPAPVQKSDDSATWGSPS</sequence>
<accession>A0ABS7JIX4</accession>